<dbReference type="SUPFAM" id="SSF103107">
    <property type="entry name" value="Hypothetical protein c14orf129, hspc210"/>
    <property type="match status" value="1"/>
</dbReference>
<evidence type="ECO:0000313" key="2">
    <source>
        <dbReference type="EMBL" id="KAL0483036.1"/>
    </source>
</evidence>
<reference evidence="2 3" key="1">
    <citation type="submission" date="2024-03" db="EMBL/GenBank/DDBJ databases">
        <title>The Acrasis kona genome and developmental transcriptomes reveal deep origins of eukaryotic multicellular pathways.</title>
        <authorList>
            <person name="Sheikh S."/>
            <person name="Fu C.-J."/>
            <person name="Brown M.W."/>
            <person name="Baldauf S.L."/>
        </authorList>
    </citation>
    <scope>NUCLEOTIDE SEQUENCE [LARGE SCALE GENOMIC DNA]</scope>
    <source>
        <strain evidence="2 3">ATCC MYA-3509</strain>
    </source>
</reference>
<keyword evidence="3" id="KW-1185">Reference proteome</keyword>
<dbReference type="InterPro" id="IPR023231">
    <property type="entry name" value="GSKIP_dom_sf"/>
</dbReference>
<dbReference type="Pfam" id="PF05303">
    <property type="entry name" value="GSKIP_dom"/>
    <property type="match status" value="1"/>
</dbReference>
<comment type="caution">
    <text evidence="2">The sequence shown here is derived from an EMBL/GenBank/DDBJ whole genome shotgun (WGS) entry which is preliminary data.</text>
</comment>
<sequence>MINCEEVEDALNDVRSRVFRCDYHAVRGGADIVINITTIDHIELLIEYNVSNGYILKNVQSNEEQYDTLHNLLLDNNQSYKDLFVGDLNSKLMSLL</sequence>
<proteinExistence type="predicted"/>
<dbReference type="Proteomes" id="UP001431209">
    <property type="component" value="Unassembled WGS sequence"/>
</dbReference>
<organism evidence="2 3">
    <name type="scientific">Acrasis kona</name>
    <dbReference type="NCBI Taxonomy" id="1008807"/>
    <lineage>
        <taxon>Eukaryota</taxon>
        <taxon>Discoba</taxon>
        <taxon>Heterolobosea</taxon>
        <taxon>Tetramitia</taxon>
        <taxon>Eutetramitia</taxon>
        <taxon>Acrasidae</taxon>
        <taxon>Acrasis</taxon>
    </lineage>
</organism>
<feature type="domain" description="GSKIP" evidence="1">
    <location>
        <begin position="5"/>
        <end position="95"/>
    </location>
</feature>
<accession>A0AAW2Z2P1</accession>
<name>A0AAW2Z2P1_9EUKA</name>
<evidence type="ECO:0000313" key="3">
    <source>
        <dbReference type="Proteomes" id="UP001431209"/>
    </source>
</evidence>
<dbReference type="AlphaFoldDB" id="A0AAW2Z2P1"/>
<dbReference type="EMBL" id="JAOPGA020000925">
    <property type="protein sequence ID" value="KAL0483036.1"/>
    <property type="molecule type" value="Genomic_DNA"/>
</dbReference>
<dbReference type="InterPro" id="IPR007967">
    <property type="entry name" value="GSKIP_dom"/>
</dbReference>
<protein>
    <recommendedName>
        <fullName evidence="1">GSKIP domain-containing protein</fullName>
    </recommendedName>
</protein>
<evidence type="ECO:0000259" key="1">
    <source>
        <dbReference type="Pfam" id="PF05303"/>
    </source>
</evidence>
<dbReference type="Gene3D" id="3.30.2280.10">
    <property type="entry name" value="Hypothetical protein (hspc210)"/>
    <property type="match status" value="1"/>
</dbReference>
<gene>
    <name evidence="2" type="ORF">AKO1_014927</name>
</gene>